<dbReference type="EMBL" id="LK028576">
    <property type="protein sequence ID" value="CDS16210.1"/>
    <property type="molecule type" value="Genomic_DNA"/>
</dbReference>
<name>A0A068W8D7_ECHGR</name>
<gene>
    <name evidence="6" type="primary">EGR_01650</name>
    <name evidence="4" type="ORF">EgrG_000863000</name>
</gene>
<dbReference type="Pfam" id="PF09738">
    <property type="entry name" value="LRRFIP"/>
    <property type="match status" value="1"/>
</dbReference>
<feature type="region of interest" description="Disordered" evidence="3">
    <location>
        <begin position="409"/>
        <end position="461"/>
    </location>
</feature>
<dbReference type="PANTHER" id="PTHR19212:SF0">
    <property type="entry name" value="LD07988P"/>
    <property type="match status" value="1"/>
</dbReference>
<feature type="compositionally biased region" description="Low complexity" evidence="3">
    <location>
        <begin position="423"/>
        <end position="441"/>
    </location>
</feature>
<comment type="similarity">
    <text evidence="1">Belongs to the LRRFIP family.</text>
</comment>
<evidence type="ECO:0000256" key="2">
    <source>
        <dbReference type="ARBA" id="ARBA00023054"/>
    </source>
</evidence>
<evidence type="ECO:0000256" key="1">
    <source>
        <dbReference type="ARBA" id="ARBA00008275"/>
    </source>
</evidence>
<dbReference type="GO" id="GO:0006355">
    <property type="term" value="P:regulation of DNA-templated transcription"/>
    <property type="evidence" value="ECO:0007669"/>
    <property type="project" value="InterPro"/>
</dbReference>
<dbReference type="InterPro" id="IPR019139">
    <property type="entry name" value="LRRFIP1/2"/>
</dbReference>
<sequence>MLTLDTGFQTMSSGMHNTRTGISDMVRTAQEGEIKRAATLKMSAEARLLRHQELERIRKQEEEEYTDDSNHVRGHNGSQTSSSRYSSRHSSIEPSYTSSAYGNDPRELKRLLLQLEEKYKEVLVINAQLDCEKQFLTYSVDLLKDKLEDATESNQHNQKCAADRKKELAYQRMQLVELNHQLEVARQQIAIRDELIAERGLVLVSADGSEGRAGMANGDREQSLLNGAAVSEISHPSVTLQPSLQALSSNAAPLTASASSYTILSKSNAEALKSICGSDIDAKIASLLEERAKDKECIETLKLHLAEERERIELVQKLDTRAKGGDSENLRQAVQAARSQAQDYKFRLEQANQKITGLEGDIIRLEGQVKRFKTIAENAEMQEDQMKQERRKIHRELREALSTIDDLKSENSTLQRKIDKLSRSPPGVPSGSGLRSYRGSSQARQRTPLAFSPTQPHADSPIHLASSFQTHFRSMATQPPRSTRSLSPICLFYLRLVNTTQKCRCDV</sequence>
<dbReference type="AlphaFoldDB" id="A0A068W8D7"/>
<dbReference type="OrthoDB" id="10028421at2759"/>
<dbReference type="WBParaSite" id="EgrG_000863000">
    <property type="protein sequence ID" value="EgrG_000863000"/>
    <property type="gene ID" value="EgrG_000863000"/>
</dbReference>
<reference evidence="4 5" key="1">
    <citation type="journal article" date="2013" name="Nature">
        <title>The genomes of four tapeworm species reveal adaptations to parasitism.</title>
        <authorList>
            <person name="Tsai I.J."/>
            <person name="Zarowiecki M."/>
            <person name="Holroyd N."/>
            <person name="Garciarrubio A."/>
            <person name="Sanchez-Flores A."/>
            <person name="Brooks K.L."/>
            <person name="Tracey A."/>
            <person name="Bobes R.J."/>
            <person name="Fragoso G."/>
            <person name="Sciutto E."/>
            <person name="Aslett M."/>
            <person name="Beasley H."/>
            <person name="Bennett H.M."/>
            <person name="Cai J."/>
            <person name="Camicia F."/>
            <person name="Clark R."/>
            <person name="Cucher M."/>
            <person name="De Silva N."/>
            <person name="Day T.A."/>
            <person name="Deplazes P."/>
            <person name="Estrada K."/>
            <person name="Fernandez C."/>
            <person name="Holland P.W."/>
            <person name="Hou J."/>
            <person name="Hu S."/>
            <person name="Huckvale T."/>
            <person name="Hung S.S."/>
            <person name="Kamenetzky L."/>
            <person name="Keane J.A."/>
            <person name="Kiss F."/>
            <person name="Koziol U."/>
            <person name="Lambert O."/>
            <person name="Liu K."/>
            <person name="Luo X."/>
            <person name="Luo Y."/>
            <person name="Macchiaroli N."/>
            <person name="Nichol S."/>
            <person name="Paps J."/>
            <person name="Parkinson J."/>
            <person name="Pouchkina-Stantcheva N."/>
            <person name="Riddiford N."/>
            <person name="Rosenzvit M."/>
            <person name="Salinas G."/>
            <person name="Wasmuth J.D."/>
            <person name="Zamanian M."/>
            <person name="Zheng Y."/>
            <person name="Cai X."/>
            <person name="Soberon X."/>
            <person name="Olson P.D."/>
            <person name="Laclette J.P."/>
            <person name="Brehm K."/>
            <person name="Berriman M."/>
            <person name="Garciarrubio A."/>
            <person name="Bobes R.J."/>
            <person name="Fragoso G."/>
            <person name="Sanchez-Flores A."/>
            <person name="Estrada K."/>
            <person name="Cevallos M.A."/>
            <person name="Morett E."/>
            <person name="Gonzalez V."/>
            <person name="Portillo T."/>
            <person name="Ochoa-Leyva A."/>
            <person name="Jose M.V."/>
            <person name="Sciutto E."/>
            <person name="Landa A."/>
            <person name="Jimenez L."/>
            <person name="Valdes V."/>
            <person name="Carrero J.C."/>
            <person name="Larralde C."/>
            <person name="Morales-Montor J."/>
            <person name="Limon-Lason J."/>
            <person name="Soberon X."/>
            <person name="Laclette J.P."/>
        </authorList>
    </citation>
    <scope>NUCLEOTIDE SEQUENCE [LARGE SCALE GENOMIC DNA]</scope>
</reference>
<feature type="compositionally biased region" description="Low complexity" evidence="3">
    <location>
        <begin position="78"/>
        <end position="95"/>
    </location>
</feature>
<evidence type="ECO:0000313" key="4">
    <source>
        <dbReference type="EMBL" id="CDS16210.1"/>
    </source>
</evidence>
<dbReference type="Gene3D" id="1.20.5.4090">
    <property type="match status" value="1"/>
</dbReference>
<feature type="region of interest" description="Disordered" evidence="3">
    <location>
        <begin position="1"/>
        <end position="21"/>
    </location>
</feature>
<reference evidence="6" key="3">
    <citation type="submission" date="2020-10" db="UniProtKB">
        <authorList>
            <consortium name="WormBaseParasite"/>
        </authorList>
    </citation>
    <scope>IDENTIFICATION</scope>
</reference>
<organism evidence="4">
    <name type="scientific">Echinococcus granulosus</name>
    <name type="common">Hydatid tapeworm</name>
    <dbReference type="NCBI Taxonomy" id="6210"/>
    <lineage>
        <taxon>Eukaryota</taxon>
        <taxon>Metazoa</taxon>
        <taxon>Spiralia</taxon>
        <taxon>Lophotrochozoa</taxon>
        <taxon>Platyhelminthes</taxon>
        <taxon>Cestoda</taxon>
        <taxon>Eucestoda</taxon>
        <taxon>Cyclophyllidea</taxon>
        <taxon>Taeniidae</taxon>
        <taxon>Echinococcus</taxon>
        <taxon>Echinococcus granulosus group</taxon>
    </lineage>
</organism>
<protein>
    <submittedName>
        <fullName evidence="4 6">Leucine rich repeat flightless interacting</fullName>
    </submittedName>
</protein>
<evidence type="ECO:0000313" key="6">
    <source>
        <dbReference type="WBParaSite" id="EgrG_000863000"/>
    </source>
</evidence>
<reference evidence="4" key="2">
    <citation type="submission" date="2014-06" db="EMBL/GenBank/DDBJ databases">
        <authorList>
            <person name="Aslett M."/>
        </authorList>
    </citation>
    <scope>NUCLEOTIDE SEQUENCE</scope>
</reference>
<dbReference type="Proteomes" id="UP000492820">
    <property type="component" value="Unassembled WGS sequence"/>
</dbReference>
<keyword evidence="2" id="KW-0175">Coiled coil</keyword>
<accession>A0A068W8D7</accession>
<dbReference type="PANTHER" id="PTHR19212">
    <property type="entry name" value="LEUCINE RICH REPEAT IN FLII INTERACTING PROTEIN"/>
    <property type="match status" value="1"/>
</dbReference>
<evidence type="ECO:0000256" key="3">
    <source>
        <dbReference type="SAM" id="MobiDB-lite"/>
    </source>
</evidence>
<feature type="region of interest" description="Disordered" evidence="3">
    <location>
        <begin position="61"/>
        <end position="103"/>
    </location>
</feature>
<evidence type="ECO:0000313" key="5">
    <source>
        <dbReference type="Proteomes" id="UP000492820"/>
    </source>
</evidence>
<proteinExistence type="inferred from homology"/>